<keyword evidence="10" id="KW-1185">Reference proteome</keyword>
<comment type="caution">
    <text evidence="9">The sequence shown here is derived from an EMBL/GenBank/DDBJ whole genome shotgun (WGS) entry which is preliminary data.</text>
</comment>
<evidence type="ECO:0000256" key="4">
    <source>
        <dbReference type="ARBA" id="ARBA00022692"/>
    </source>
</evidence>
<keyword evidence="2" id="KW-0813">Transport</keyword>
<dbReference type="EMBL" id="LGRX02004197">
    <property type="protein sequence ID" value="KAK3280918.1"/>
    <property type="molecule type" value="Genomic_DNA"/>
</dbReference>
<proteinExistence type="predicted"/>
<dbReference type="Proteomes" id="UP001190700">
    <property type="component" value="Unassembled WGS sequence"/>
</dbReference>
<keyword evidence="7 8" id="KW-0472">Membrane</keyword>
<reference evidence="9 10" key="1">
    <citation type="journal article" date="2015" name="Genome Biol. Evol.">
        <title>Comparative Genomics of a Bacterivorous Green Alga Reveals Evolutionary Causalities and Consequences of Phago-Mixotrophic Mode of Nutrition.</title>
        <authorList>
            <person name="Burns J.A."/>
            <person name="Paasch A."/>
            <person name="Narechania A."/>
            <person name="Kim E."/>
        </authorList>
    </citation>
    <scope>NUCLEOTIDE SEQUENCE [LARGE SCALE GENOMIC DNA]</scope>
    <source>
        <strain evidence="9 10">PLY_AMNH</strain>
    </source>
</reference>
<organism evidence="9 10">
    <name type="scientific">Cymbomonas tetramitiformis</name>
    <dbReference type="NCBI Taxonomy" id="36881"/>
    <lineage>
        <taxon>Eukaryota</taxon>
        <taxon>Viridiplantae</taxon>
        <taxon>Chlorophyta</taxon>
        <taxon>Pyramimonadophyceae</taxon>
        <taxon>Pyramimonadales</taxon>
        <taxon>Pyramimonadaceae</taxon>
        <taxon>Cymbomonas</taxon>
    </lineage>
</organism>
<feature type="transmembrane region" description="Helical" evidence="8">
    <location>
        <begin position="124"/>
        <end position="145"/>
    </location>
</feature>
<evidence type="ECO:0000256" key="7">
    <source>
        <dbReference type="ARBA" id="ARBA00023136"/>
    </source>
</evidence>
<dbReference type="GO" id="GO:0005886">
    <property type="term" value="C:plasma membrane"/>
    <property type="evidence" value="ECO:0007669"/>
    <property type="project" value="UniProtKB-SubCell"/>
</dbReference>
<protein>
    <submittedName>
        <fullName evidence="9">Uncharacterized protein</fullName>
    </submittedName>
</protein>
<comment type="subcellular location">
    <subcellularLocation>
        <location evidence="1">Cell membrane</location>
        <topology evidence="1">Multi-pass membrane protein</topology>
    </subcellularLocation>
</comment>
<evidence type="ECO:0000256" key="6">
    <source>
        <dbReference type="ARBA" id="ARBA00023065"/>
    </source>
</evidence>
<gene>
    <name evidence="9" type="ORF">CYMTET_11259</name>
</gene>
<dbReference type="InterPro" id="IPR044669">
    <property type="entry name" value="YneE/VCCN1/2-like"/>
</dbReference>
<keyword evidence="4 8" id="KW-0812">Transmembrane</keyword>
<feature type="transmembrane region" description="Helical" evidence="8">
    <location>
        <begin position="297"/>
        <end position="316"/>
    </location>
</feature>
<sequence length="416" mass="45998">MTALGNGASSPASINNSLFEDVSSSEERPEVVVPEVVVNDVQHSLDSCKGMSPDATGGSCLAGVSRCSVNFDTLRSAAEQLSGFICNGKDTLFDQRYFITAIWVWTLAVLAVFEWGYQIDLTDLALLAASFNGFLGFIIGLRINLCYGRWWEGRCLWGKQIFASIELMQQSASWIDDTKLYDTTRRYIVLFAFACKALLRDEPFCSTKKDQRLLLHGIVPLTTAEEVRNINDLAGWLPYFCLEVLRKTVTKAAQQSADLKSDNGLANFQFLQMNSLITDLATCIGGSIRVKNAPMPLNTTLILKFLIFVTLSMNPFLLYDLLGLAGTMGVNFGLTIVYNLLTGLANELEQPFGHDLGDLNLEAFCQAILSQVSAVHERRQYALVVSEDGAQQEIISPGWGILKEKFNFSSRDSVKK</sequence>
<evidence type="ECO:0000256" key="1">
    <source>
        <dbReference type="ARBA" id="ARBA00004651"/>
    </source>
</evidence>
<keyword evidence="5 8" id="KW-1133">Transmembrane helix</keyword>
<dbReference type="Pfam" id="PF25539">
    <property type="entry name" value="Bestrophin_2"/>
    <property type="match status" value="1"/>
</dbReference>
<keyword evidence="3" id="KW-1003">Cell membrane</keyword>
<dbReference type="GO" id="GO:0005254">
    <property type="term" value="F:chloride channel activity"/>
    <property type="evidence" value="ECO:0007669"/>
    <property type="project" value="InterPro"/>
</dbReference>
<dbReference type="PANTHER" id="PTHR33281">
    <property type="entry name" value="UPF0187 PROTEIN YNEE"/>
    <property type="match status" value="1"/>
</dbReference>
<dbReference type="AlphaFoldDB" id="A0AAE0GMT7"/>
<evidence type="ECO:0000256" key="8">
    <source>
        <dbReference type="SAM" id="Phobius"/>
    </source>
</evidence>
<dbReference type="PANTHER" id="PTHR33281:SF19">
    <property type="entry name" value="VOLTAGE-DEPENDENT ANION CHANNEL-FORMING PROTEIN YNEE"/>
    <property type="match status" value="1"/>
</dbReference>
<feature type="transmembrane region" description="Helical" evidence="8">
    <location>
        <begin position="97"/>
        <end position="118"/>
    </location>
</feature>
<evidence type="ECO:0000256" key="2">
    <source>
        <dbReference type="ARBA" id="ARBA00022448"/>
    </source>
</evidence>
<name>A0AAE0GMT7_9CHLO</name>
<keyword evidence="6" id="KW-0406">Ion transport</keyword>
<evidence type="ECO:0000256" key="3">
    <source>
        <dbReference type="ARBA" id="ARBA00022475"/>
    </source>
</evidence>
<evidence type="ECO:0000313" key="9">
    <source>
        <dbReference type="EMBL" id="KAK3280918.1"/>
    </source>
</evidence>
<accession>A0AAE0GMT7</accession>
<evidence type="ECO:0000256" key="5">
    <source>
        <dbReference type="ARBA" id="ARBA00022989"/>
    </source>
</evidence>
<evidence type="ECO:0000313" key="10">
    <source>
        <dbReference type="Proteomes" id="UP001190700"/>
    </source>
</evidence>